<dbReference type="InterPro" id="IPR050266">
    <property type="entry name" value="AB_hydrolase_sf"/>
</dbReference>
<dbReference type="EMBL" id="JAAGPU010000005">
    <property type="protein sequence ID" value="NEU04093.1"/>
    <property type="molecule type" value="Genomic_DNA"/>
</dbReference>
<keyword evidence="2" id="KW-0378">Hydrolase</keyword>
<keyword evidence="3" id="KW-1185">Reference proteome</keyword>
<protein>
    <submittedName>
        <fullName evidence="2">Alpha/beta hydrolase</fullName>
    </submittedName>
</protein>
<dbReference type="GO" id="GO:0004185">
    <property type="term" value="F:serine-type carboxypeptidase activity"/>
    <property type="evidence" value="ECO:0007669"/>
    <property type="project" value="InterPro"/>
</dbReference>
<dbReference type="Proteomes" id="UP000481872">
    <property type="component" value="Unassembled WGS sequence"/>
</dbReference>
<dbReference type="InterPro" id="IPR000073">
    <property type="entry name" value="AB_hydrolase_1"/>
</dbReference>
<evidence type="ECO:0000313" key="2">
    <source>
        <dbReference type="EMBL" id="NEU04093.1"/>
    </source>
</evidence>
<feature type="domain" description="AB hydrolase-1" evidence="1">
    <location>
        <begin position="20"/>
        <end position="253"/>
    </location>
</feature>
<sequence length="269" mass="31001">MICNIKDLNLNYEIIGDGMPILMLHGFFADSNLMSGCMEPILIDNKNYKRIYLDLPGMGESIGGKWIKNSDEILDIVLEFIEKIIPNEEFLLVGESYGGYISLGLLHKIASKVKGLLLICPCVIAPMEKRNLPEHVVLECDKDFTSKLSERDLHKFNERVVVQNSKTWQRFENEVLYGVKICDRELLKNIKENGYEFSFDARNLKEKFIKPTTMLVGRQDAIVGYKDAFEMLDDFPRATFAVIDKSGHNLQFEQEEIFNIMVKDWLAKF</sequence>
<dbReference type="AlphaFoldDB" id="A0A6M0H1X1"/>
<evidence type="ECO:0000313" key="3">
    <source>
        <dbReference type="Proteomes" id="UP000481872"/>
    </source>
</evidence>
<dbReference type="InterPro" id="IPR029058">
    <property type="entry name" value="AB_hydrolase_fold"/>
</dbReference>
<dbReference type="SUPFAM" id="SSF53474">
    <property type="entry name" value="alpha/beta-Hydrolases"/>
    <property type="match status" value="1"/>
</dbReference>
<reference evidence="2 3" key="1">
    <citation type="submission" date="2020-02" db="EMBL/GenBank/DDBJ databases">
        <title>Genome assembly of a novel Clostridium senegalense strain.</title>
        <authorList>
            <person name="Gupta T.B."/>
            <person name="Jauregui R."/>
            <person name="Maclean P."/>
            <person name="Nawarathana A."/>
            <person name="Brightwell G."/>
        </authorList>
    </citation>
    <scope>NUCLEOTIDE SEQUENCE [LARGE SCALE GENOMIC DNA]</scope>
    <source>
        <strain evidence="2 3">AGRFS4</strain>
    </source>
</reference>
<gene>
    <name evidence="2" type="ORF">G3M99_04325</name>
</gene>
<dbReference type="PROSITE" id="PS00131">
    <property type="entry name" value="CARBOXYPEPT_SER_SER"/>
    <property type="match status" value="1"/>
</dbReference>
<dbReference type="PANTHER" id="PTHR43798">
    <property type="entry name" value="MONOACYLGLYCEROL LIPASE"/>
    <property type="match status" value="1"/>
</dbReference>
<dbReference type="RefSeq" id="WP_199869316.1">
    <property type="nucleotide sequence ID" value="NZ_JAAGPU010000005.1"/>
</dbReference>
<name>A0A6M0H1X1_9CLOT</name>
<proteinExistence type="predicted"/>
<dbReference type="PANTHER" id="PTHR43798:SF6">
    <property type="entry name" value="HYDROLASE, PUTATIVE (AFU_ORTHOLOGUE AFUA_4G13070)-RELATED"/>
    <property type="match status" value="1"/>
</dbReference>
<evidence type="ECO:0000259" key="1">
    <source>
        <dbReference type="Pfam" id="PF00561"/>
    </source>
</evidence>
<dbReference type="InterPro" id="IPR018202">
    <property type="entry name" value="Ser_caboxypep_ser_AS"/>
</dbReference>
<dbReference type="Pfam" id="PF00561">
    <property type="entry name" value="Abhydrolase_1"/>
    <property type="match status" value="1"/>
</dbReference>
<dbReference type="PRINTS" id="PR00111">
    <property type="entry name" value="ABHYDROLASE"/>
</dbReference>
<comment type="caution">
    <text evidence="2">The sequence shown here is derived from an EMBL/GenBank/DDBJ whole genome shotgun (WGS) entry which is preliminary data.</text>
</comment>
<organism evidence="2 3">
    <name type="scientific">Clostridium senegalense</name>
    <dbReference type="NCBI Taxonomy" id="1465809"/>
    <lineage>
        <taxon>Bacteria</taxon>
        <taxon>Bacillati</taxon>
        <taxon>Bacillota</taxon>
        <taxon>Clostridia</taxon>
        <taxon>Eubacteriales</taxon>
        <taxon>Clostridiaceae</taxon>
        <taxon>Clostridium</taxon>
    </lineage>
</organism>
<accession>A0A6M0H1X1</accession>
<dbReference type="Gene3D" id="3.40.50.1820">
    <property type="entry name" value="alpha/beta hydrolase"/>
    <property type="match status" value="1"/>
</dbReference>